<dbReference type="SUPFAM" id="SSF64307">
    <property type="entry name" value="SirA-like"/>
    <property type="match status" value="1"/>
</dbReference>
<dbReference type="EMBL" id="LJNI01000158">
    <property type="protein sequence ID" value="KPJ70764.1"/>
    <property type="molecule type" value="Genomic_DNA"/>
</dbReference>
<accession>A0A0S7Y9I4</accession>
<gene>
    <name evidence="3" type="ORF">AMJ52_09480</name>
</gene>
<reference evidence="3 4" key="1">
    <citation type="journal article" date="2015" name="Microbiome">
        <title>Genomic resolution of linkages in carbon, nitrogen, and sulfur cycling among widespread estuary sediment bacteria.</title>
        <authorList>
            <person name="Baker B.J."/>
            <person name="Lazar C.S."/>
            <person name="Teske A.P."/>
            <person name="Dick G.J."/>
        </authorList>
    </citation>
    <scope>NUCLEOTIDE SEQUENCE [LARGE SCALE GENOMIC DNA]</scope>
    <source>
        <strain evidence="3">DG_78</strain>
    </source>
</reference>
<comment type="similarity">
    <text evidence="1">Belongs to the sulfur carrier protein TusA family.</text>
</comment>
<protein>
    <submittedName>
        <fullName evidence="3">SirA-like protein</fullName>
    </submittedName>
</protein>
<dbReference type="PANTHER" id="PTHR33279">
    <property type="entry name" value="SULFUR CARRIER PROTEIN YEDF-RELATED"/>
    <property type="match status" value="1"/>
</dbReference>
<name>A0A0S7Y9I4_UNCT6</name>
<dbReference type="Proteomes" id="UP000051012">
    <property type="component" value="Unassembled WGS sequence"/>
</dbReference>
<dbReference type="Gene3D" id="3.30.110.40">
    <property type="entry name" value="TusA-like domain"/>
    <property type="match status" value="1"/>
</dbReference>
<evidence type="ECO:0000256" key="1">
    <source>
        <dbReference type="ARBA" id="ARBA00008984"/>
    </source>
</evidence>
<dbReference type="AlphaFoldDB" id="A0A0S7Y9I4"/>
<dbReference type="InterPro" id="IPR001455">
    <property type="entry name" value="TusA-like"/>
</dbReference>
<evidence type="ECO:0000313" key="4">
    <source>
        <dbReference type="Proteomes" id="UP000051012"/>
    </source>
</evidence>
<evidence type="ECO:0000259" key="2">
    <source>
        <dbReference type="PROSITE" id="PS01148"/>
    </source>
</evidence>
<dbReference type="PROSITE" id="PS01148">
    <property type="entry name" value="UPF0033"/>
    <property type="match status" value="1"/>
</dbReference>
<proteinExistence type="inferred from homology"/>
<dbReference type="InterPro" id="IPR036868">
    <property type="entry name" value="TusA-like_sf"/>
</dbReference>
<evidence type="ECO:0000313" key="3">
    <source>
        <dbReference type="EMBL" id="KPJ70764.1"/>
    </source>
</evidence>
<feature type="domain" description="UPF0033" evidence="2">
    <location>
        <begin position="6"/>
        <end position="30"/>
    </location>
</feature>
<dbReference type="PANTHER" id="PTHR33279:SF6">
    <property type="entry name" value="SULFUR CARRIER PROTEIN YEDF-RELATED"/>
    <property type="match status" value="1"/>
</dbReference>
<comment type="caution">
    <text evidence="3">The sequence shown here is derived from an EMBL/GenBank/DDBJ whole genome shotgun (WGS) entry which is preliminary data.</text>
</comment>
<sequence length="74" mass="8086">MAAHKLDVLGLKCPQPVLKIAVEAPKLQSGDILEVLADCPSFPRDVEAWCKKTGKTLLFCRDEGGGKFNAQIQF</sequence>
<organism evidence="3 4">
    <name type="scientific">candidate division TA06 bacterium DG_78</name>
    <dbReference type="NCBI Taxonomy" id="1703772"/>
    <lineage>
        <taxon>Bacteria</taxon>
        <taxon>Bacteria division TA06</taxon>
    </lineage>
</organism>
<dbReference type="Pfam" id="PF01206">
    <property type="entry name" value="TusA"/>
    <property type="match status" value="1"/>
</dbReference>